<keyword evidence="6" id="KW-1185">Reference proteome</keyword>
<reference evidence="5 6" key="1">
    <citation type="submission" date="2018-11" db="EMBL/GenBank/DDBJ databases">
        <title>Genome sequence of Saitozyma podzolica DSM 27192.</title>
        <authorList>
            <person name="Aliyu H."/>
            <person name="Gorte O."/>
            <person name="Ochsenreither K."/>
        </authorList>
    </citation>
    <scope>NUCLEOTIDE SEQUENCE [LARGE SCALE GENOMIC DNA]</scope>
    <source>
        <strain evidence="5 6">DSM 27192</strain>
    </source>
</reference>
<dbReference type="InterPro" id="IPR013785">
    <property type="entry name" value="Aldolase_TIM"/>
</dbReference>
<protein>
    <recommendedName>
        <fullName evidence="7">Cytochrome b2, mitochondrial</fullName>
    </recommendedName>
</protein>
<dbReference type="EMBL" id="RSCD01000001">
    <property type="protein sequence ID" value="RSH95490.1"/>
    <property type="molecule type" value="Genomic_DNA"/>
</dbReference>
<feature type="domain" description="Cytochrome b5 heme-binding" evidence="3">
    <location>
        <begin position="132"/>
        <end position="213"/>
    </location>
</feature>
<dbReference type="Proteomes" id="UP000279259">
    <property type="component" value="Unassembled WGS sequence"/>
</dbReference>
<dbReference type="Pfam" id="PF01070">
    <property type="entry name" value="FMN_dh"/>
    <property type="match status" value="1"/>
</dbReference>
<dbReference type="STRING" id="1890683.A0A427YWI0"/>
<dbReference type="InterPro" id="IPR008259">
    <property type="entry name" value="FMN_hydac_DH_AS"/>
</dbReference>
<evidence type="ECO:0000256" key="1">
    <source>
        <dbReference type="ARBA" id="ARBA00001917"/>
    </source>
</evidence>
<evidence type="ECO:0000259" key="4">
    <source>
        <dbReference type="PROSITE" id="PS51349"/>
    </source>
</evidence>
<evidence type="ECO:0000256" key="2">
    <source>
        <dbReference type="ARBA" id="ARBA00023002"/>
    </source>
</evidence>
<dbReference type="PROSITE" id="PS50255">
    <property type="entry name" value="CYTOCHROME_B5_2"/>
    <property type="match status" value="1"/>
</dbReference>
<gene>
    <name evidence="5" type="ORF">EHS25_000582</name>
</gene>
<dbReference type="InterPro" id="IPR037396">
    <property type="entry name" value="FMN_HAD"/>
</dbReference>
<dbReference type="InterPro" id="IPR001199">
    <property type="entry name" value="Cyt_B5-like_heme/steroid-bd"/>
</dbReference>
<feature type="domain" description="FMN hydroxy acid dehydrogenase" evidence="4">
    <location>
        <begin position="242"/>
        <end position="599"/>
    </location>
</feature>
<dbReference type="PROSITE" id="PS00557">
    <property type="entry name" value="FMN_HYDROXY_ACID_DH_1"/>
    <property type="match status" value="1"/>
</dbReference>
<dbReference type="InterPro" id="IPR036400">
    <property type="entry name" value="Cyt_B5-like_heme/steroid_sf"/>
</dbReference>
<name>A0A427YWI0_9TREE</name>
<dbReference type="PANTHER" id="PTHR10578">
    <property type="entry name" value="S -2-HYDROXY-ACID OXIDASE-RELATED"/>
    <property type="match status" value="1"/>
</dbReference>
<proteinExistence type="predicted"/>
<evidence type="ECO:0000313" key="6">
    <source>
        <dbReference type="Proteomes" id="UP000279259"/>
    </source>
</evidence>
<dbReference type="AlphaFoldDB" id="A0A427YWI0"/>
<dbReference type="SUPFAM" id="SSF55856">
    <property type="entry name" value="Cytochrome b5-like heme/steroid binding domain"/>
    <property type="match status" value="1"/>
</dbReference>
<comment type="cofactor">
    <cofactor evidence="1">
        <name>FMN</name>
        <dbReference type="ChEBI" id="CHEBI:58210"/>
    </cofactor>
</comment>
<dbReference type="PROSITE" id="PS51349">
    <property type="entry name" value="FMN_HYDROXY_ACID_DH_2"/>
    <property type="match status" value="1"/>
</dbReference>
<dbReference type="Gene3D" id="3.20.20.70">
    <property type="entry name" value="Aldolase class I"/>
    <property type="match status" value="1"/>
</dbReference>
<dbReference type="SUPFAM" id="SSF51395">
    <property type="entry name" value="FMN-linked oxidoreductases"/>
    <property type="match status" value="1"/>
</dbReference>
<dbReference type="GO" id="GO:0004460">
    <property type="term" value="F:L-lactate dehydrogenase (cytochrome) activity"/>
    <property type="evidence" value="ECO:0007669"/>
    <property type="project" value="TreeGrafter"/>
</dbReference>
<accession>A0A427YWI0</accession>
<dbReference type="OrthoDB" id="1925334at2759"/>
<comment type="caution">
    <text evidence="5">The sequence shown here is derived from an EMBL/GenBank/DDBJ whole genome shotgun (WGS) entry which is preliminary data.</text>
</comment>
<organism evidence="5 6">
    <name type="scientific">Saitozyma podzolica</name>
    <dbReference type="NCBI Taxonomy" id="1890683"/>
    <lineage>
        <taxon>Eukaryota</taxon>
        <taxon>Fungi</taxon>
        <taxon>Dikarya</taxon>
        <taxon>Basidiomycota</taxon>
        <taxon>Agaricomycotina</taxon>
        <taxon>Tremellomycetes</taxon>
        <taxon>Tremellales</taxon>
        <taxon>Trimorphomycetaceae</taxon>
        <taxon>Saitozyma</taxon>
    </lineage>
</organism>
<dbReference type="InterPro" id="IPR000262">
    <property type="entry name" value="FMN-dep_DH"/>
</dbReference>
<dbReference type="SMART" id="SM01117">
    <property type="entry name" value="Cyt-b5"/>
    <property type="match status" value="1"/>
</dbReference>
<dbReference type="PANTHER" id="PTHR10578:SF101">
    <property type="entry name" value="L-LACTATE DEHYDROGENASE (CYTOCHROME B2)"/>
    <property type="match status" value="1"/>
</dbReference>
<dbReference type="GO" id="GO:0006089">
    <property type="term" value="P:lactate metabolic process"/>
    <property type="evidence" value="ECO:0007669"/>
    <property type="project" value="TreeGrafter"/>
</dbReference>
<dbReference type="Gene3D" id="3.10.120.10">
    <property type="entry name" value="Cytochrome b5-like heme/steroid binding domain"/>
    <property type="match status" value="1"/>
</dbReference>
<evidence type="ECO:0000259" key="3">
    <source>
        <dbReference type="PROSITE" id="PS50255"/>
    </source>
</evidence>
<sequence>MALLHPTTTLQPPVMTLRTAVRRAPSVAWRQLPRPTVSVLGPAKARAASAALLLPGRRQSRRLATGPGSATGYTANEGKVGESSSRLRFSSLVAAAALVLSGGVAWGSSRPVVRLEDAGETQDQGRGRDEKLPLISAREIRKHNTEGDCWIVIQGNVYDVTNFVAKHASDLPGGPGLILQFGGKDATEAYTPIHPKGTIERTLPPSSLIGIVDTAHSYLLADYAIDPNEDEAVRAERRKALPPVAHVENLKQFERLAETVLGKTGRSMIFYRSVAEDGVAFAKNLSSFSYLQFRPRVLVPVEHIDPTAEMLPGLPRSPLPIFISPAARAGVGHPDGERTLTRGAAATGITQCISSAASLSLDEIFEEKRTLETSGKGDARTWFQLYAAKDPKVTQAKVQEALVGGCTAILLTVDLPVLGKRENDPASHAGLIGKEPWVRPYDADMTFEVIPWLKSIAPGIPIVIKGVATPEDAELAYKAGAAGVLLSNHGGRQLDYAPPPLATLVRIRQTKPELLDRSDFSVLMDCGVRRGSDVLKALCLGAKGVGLGRPFLYAQTCYGEQGVVRAIQILEEEIQIGMRLLGAKSIADLKPSMVELLDGLVGRDL</sequence>
<dbReference type="Pfam" id="PF00173">
    <property type="entry name" value="Cyt-b5"/>
    <property type="match status" value="1"/>
</dbReference>
<evidence type="ECO:0008006" key="7">
    <source>
        <dbReference type="Google" id="ProtNLM"/>
    </source>
</evidence>
<evidence type="ECO:0000313" key="5">
    <source>
        <dbReference type="EMBL" id="RSH95490.1"/>
    </source>
</evidence>
<keyword evidence="2" id="KW-0560">Oxidoreductase</keyword>